<dbReference type="InterPro" id="IPR050469">
    <property type="entry name" value="Diguanylate_Cyclase"/>
</dbReference>
<dbReference type="SUPFAM" id="SSF55073">
    <property type="entry name" value="Nucleotide cyclase"/>
    <property type="match status" value="1"/>
</dbReference>
<keyword evidence="2" id="KW-0812">Transmembrane</keyword>
<dbReference type="PANTHER" id="PTHR45138">
    <property type="entry name" value="REGULATORY COMPONENTS OF SENSORY TRANSDUCTION SYSTEM"/>
    <property type="match status" value="1"/>
</dbReference>
<keyword evidence="5" id="KW-1185">Reference proteome</keyword>
<feature type="transmembrane region" description="Helical" evidence="2">
    <location>
        <begin position="170"/>
        <end position="194"/>
    </location>
</feature>
<feature type="transmembrane region" description="Helical" evidence="2">
    <location>
        <begin position="81"/>
        <end position="102"/>
    </location>
</feature>
<dbReference type="Pfam" id="PF00990">
    <property type="entry name" value="GGDEF"/>
    <property type="match status" value="1"/>
</dbReference>
<dbReference type="Gene3D" id="3.30.70.270">
    <property type="match status" value="1"/>
</dbReference>
<proteinExistence type="predicted"/>
<dbReference type="FunFam" id="3.30.70.270:FF:000001">
    <property type="entry name" value="Diguanylate cyclase domain protein"/>
    <property type="match status" value="1"/>
</dbReference>
<protein>
    <recommendedName>
        <fullName evidence="1">diguanylate cyclase</fullName>
        <ecNumber evidence="1">2.7.7.65</ecNumber>
    </recommendedName>
</protein>
<dbReference type="NCBIfam" id="TIGR00254">
    <property type="entry name" value="GGDEF"/>
    <property type="match status" value="1"/>
</dbReference>
<evidence type="ECO:0000256" key="1">
    <source>
        <dbReference type="ARBA" id="ARBA00012528"/>
    </source>
</evidence>
<evidence type="ECO:0000259" key="3">
    <source>
        <dbReference type="PROSITE" id="PS50887"/>
    </source>
</evidence>
<dbReference type="EMBL" id="BJYZ01000003">
    <property type="protein sequence ID" value="GEO36744.1"/>
    <property type="molecule type" value="Genomic_DNA"/>
</dbReference>
<organism evidence="4 5">
    <name type="scientific">Skermanella aerolata</name>
    <dbReference type="NCBI Taxonomy" id="393310"/>
    <lineage>
        <taxon>Bacteria</taxon>
        <taxon>Pseudomonadati</taxon>
        <taxon>Pseudomonadota</taxon>
        <taxon>Alphaproteobacteria</taxon>
        <taxon>Rhodospirillales</taxon>
        <taxon>Azospirillaceae</taxon>
        <taxon>Skermanella</taxon>
    </lineage>
</organism>
<dbReference type="AlphaFoldDB" id="A0A512DJU3"/>
<keyword evidence="2" id="KW-0472">Membrane</keyword>
<gene>
    <name evidence="4" type="ORF">SAE02_08920</name>
</gene>
<feature type="transmembrane region" description="Helical" evidence="2">
    <location>
        <begin position="200"/>
        <end position="226"/>
    </location>
</feature>
<keyword evidence="2" id="KW-1133">Transmembrane helix</keyword>
<evidence type="ECO:0000256" key="2">
    <source>
        <dbReference type="SAM" id="Phobius"/>
    </source>
</evidence>
<feature type="transmembrane region" description="Helical" evidence="2">
    <location>
        <begin position="54"/>
        <end position="75"/>
    </location>
</feature>
<dbReference type="GO" id="GO:1902201">
    <property type="term" value="P:negative regulation of bacterial-type flagellum-dependent cell motility"/>
    <property type="evidence" value="ECO:0007669"/>
    <property type="project" value="TreeGrafter"/>
</dbReference>
<dbReference type="InterPro" id="IPR029787">
    <property type="entry name" value="Nucleotide_cyclase"/>
</dbReference>
<sequence length="403" mass="44067">MKDRISKIAMGLADRTLANIDGDLSLSQVHDLIQPFQHSSLIQRRRAALIVSRARLVAGVFSILTPLWIVIDMYLFTWPQWGYLAALRIVASAAFGALAVWYRGGEGIWHAWKALGWLLAVPVMFFVASHPMVNQFDPDSPAAAIAAGYAFLPFVMCAGLSVFPITALEGVLFASPLVLAHLLAGVYGSAIFPFNSYLGAMWLLLLLSSVATLAAMSQLHFLMALVNQSSHDKLTGTYARRIGEEMLNLQFGNARRNKRPLSLVFVDLDDFKKVNDRFGHDEGDRVLRNAAQSLLSGLRQGDLVIRWGGEEFLVVMPDTDTPGALTAIRRLRSEGLGVRPDGNPQTASIGIAECIAEAPESSTQLVEIADHRMYTAKQSGKDCICAGEEAMPEILEARELETA</sequence>
<dbReference type="PROSITE" id="PS50887">
    <property type="entry name" value="GGDEF"/>
    <property type="match status" value="1"/>
</dbReference>
<dbReference type="PANTHER" id="PTHR45138:SF24">
    <property type="entry name" value="DIGUANYLATE CYCLASE DGCC-RELATED"/>
    <property type="match status" value="1"/>
</dbReference>
<dbReference type="GO" id="GO:0052621">
    <property type="term" value="F:diguanylate cyclase activity"/>
    <property type="evidence" value="ECO:0007669"/>
    <property type="project" value="UniProtKB-EC"/>
</dbReference>
<dbReference type="RefSeq" id="WP_244619423.1">
    <property type="nucleotide sequence ID" value="NZ_BJYZ01000003.1"/>
</dbReference>
<dbReference type="EC" id="2.7.7.65" evidence="1"/>
<dbReference type="InterPro" id="IPR043128">
    <property type="entry name" value="Rev_trsase/Diguanyl_cyclase"/>
</dbReference>
<dbReference type="CDD" id="cd01949">
    <property type="entry name" value="GGDEF"/>
    <property type="match status" value="1"/>
</dbReference>
<dbReference type="SMART" id="SM00267">
    <property type="entry name" value="GGDEF"/>
    <property type="match status" value="1"/>
</dbReference>
<dbReference type="Proteomes" id="UP000321523">
    <property type="component" value="Unassembled WGS sequence"/>
</dbReference>
<evidence type="ECO:0000313" key="4">
    <source>
        <dbReference type="EMBL" id="GEO36744.1"/>
    </source>
</evidence>
<feature type="domain" description="GGDEF" evidence="3">
    <location>
        <begin position="259"/>
        <end position="389"/>
    </location>
</feature>
<accession>A0A512DJU3</accession>
<feature type="transmembrane region" description="Helical" evidence="2">
    <location>
        <begin position="145"/>
        <end position="163"/>
    </location>
</feature>
<name>A0A512DJU3_9PROT</name>
<dbReference type="InterPro" id="IPR000160">
    <property type="entry name" value="GGDEF_dom"/>
</dbReference>
<reference evidence="4 5" key="1">
    <citation type="submission" date="2019-07" db="EMBL/GenBank/DDBJ databases">
        <title>Whole genome shotgun sequence of Skermanella aerolata NBRC 106429.</title>
        <authorList>
            <person name="Hosoyama A."/>
            <person name="Uohara A."/>
            <person name="Ohji S."/>
            <person name="Ichikawa N."/>
        </authorList>
    </citation>
    <scope>NUCLEOTIDE SEQUENCE [LARGE SCALE GENOMIC DNA]</scope>
    <source>
        <strain evidence="4 5">NBRC 106429</strain>
    </source>
</reference>
<dbReference type="GO" id="GO:0005886">
    <property type="term" value="C:plasma membrane"/>
    <property type="evidence" value="ECO:0007669"/>
    <property type="project" value="TreeGrafter"/>
</dbReference>
<dbReference type="GO" id="GO:0043709">
    <property type="term" value="P:cell adhesion involved in single-species biofilm formation"/>
    <property type="evidence" value="ECO:0007669"/>
    <property type="project" value="TreeGrafter"/>
</dbReference>
<evidence type="ECO:0000313" key="5">
    <source>
        <dbReference type="Proteomes" id="UP000321523"/>
    </source>
</evidence>
<feature type="transmembrane region" description="Helical" evidence="2">
    <location>
        <begin position="114"/>
        <end position="133"/>
    </location>
</feature>
<comment type="caution">
    <text evidence="4">The sequence shown here is derived from an EMBL/GenBank/DDBJ whole genome shotgun (WGS) entry which is preliminary data.</text>
</comment>